<comment type="caution">
    <text evidence="1">The sequence shown here is derived from an EMBL/GenBank/DDBJ whole genome shotgun (WGS) entry which is preliminary data.</text>
</comment>
<keyword evidence="2" id="KW-1185">Reference proteome</keyword>
<organism evidence="1 2">
    <name type="scientific">Suillus placidus</name>
    <dbReference type="NCBI Taxonomy" id="48579"/>
    <lineage>
        <taxon>Eukaryota</taxon>
        <taxon>Fungi</taxon>
        <taxon>Dikarya</taxon>
        <taxon>Basidiomycota</taxon>
        <taxon>Agaricomycotina</taxon>
        <taxon>Agaricomycetes</taxon>
        <taxon>Agaricomycetidae</taxon>
        <taxon>Boletales</taxon>
        <taxon>Suillineae</taxon>
        <taxon>Suillaceae</taxon>
        <taxon>Suillus</taxon>
    </lineage>
</organism>
<name>A0A9P6ZUU9_9AGAM</name>
<evidence type="ECO:0000313" key="2">
    <source>
        <dbReference type="Proteomes" id="UP000714275"/>
    </source>
</evidence>
<proteinExistence type="predicted"/>
<gene>
    <name evidence="1" type="ORF">EV702DRAFT_1045947</name>
</gene>
<accession>A0A9P6ZUU9</accession>
<dbReference type="OrthoDB" id="2681310at2759"/>
<reference evidence="1" key="1">
    <citation type="journal article" date="2020" name="New Phytol.">
        <title>Comparative genomics reveals dynamic genome evolution in host specialist ectomycorrhizal fungi.</title>
        <authorList>
            <person name="Lofgren L.A."/>
            <person name="Nguyen N.H."/>
            <person name="Vilgalys R."/>
            <person name="Ruytinx J."/>
            <person name="Liao H.L."/>
            <person name="Branco S."/>
            <person name="Kuo A."/>
            <person name="LaButti K."/>
            <person name="Lipzen A."/>
            <person name="Andreopoulos W."/>
            <person name="Pangilinan J."/>
            <person name="Riley R."/>
            <person name="Hundley H."/>
            <person name="Na H."/>
            <person name="Barry K."/>
            <person name="Grigoriev I.V."/>
            <person name="Stajich J.E."/>
            <person name="Kennedy P.G."/>
        </authorList>
    </citation>
    <scope>NUCLEOTIDE SEQUENCE</scope>
    <source>
        <strain evidence="1">DOB743</strain>
    </source>
</reference>
<evidence type="ECO:0000313" key="1">
    <source>
        <dbReference type="EMBL" id="KAG1776607.1"/>
    </source>
</evidence>
<sequence>MPTGIYKLISVACPVRYVSLVNDNIVGHSEESGIMTEWYVKFSEGDIATFQAVRDGKVCDEYIYFDGNFFVKEVSTGSSFRHFSIDIGGGNDRTWTLTSEAENSPIKGERKTGSAEQLWMFKK</sequence>
<dbReference type="Proteomes" id="UP000714275">
    <property type="component" value="Unassembled WGS sequence"/>
</dbReference>
<protein>
    <submittedName>
        <fullName evidence="1">Uncharacterized protein</fullName>
    </submittedName>
</protein>
<dbReference type="EMBL" id="JABBWD010000025">
    <property type="protein sequence ID" value="KAG1776607.1"/>
    <property type="molecule type" value="Genomic_DNA"/>
</dbReference>
<dbReference type="AlphaFoldDB" id="A0A9P6ZUU9"/>